<comment type="similarity">
    <text evidence="1 4">Belongs to the DegT/DnrJ/EryC1 family.</text>
</comment>
<protein>
    <submittedName>
        <fullName evidence="5">Aminotransferase</fullName>
    </submittedName>
</protein>
<evidence type="ECO:0000313" key="6">
    <source>
        <dbReference type="Proteomes" id="UP000253370"/>
    </source>
</evidence>
<dbReference type="Gene3D" id="3.40.640.10">
    <property type="entry name" value="Type I PLP-dependent aspartate aminotransferase-like (Major domain)"/>
    <property type="match status" value="1"/>
</dbReference>
<dbReference type="Proteomes" id="UP000253370">
    <property type="component" value="Unassembled WGS sequence"/>
</dbReference>
<dbReference type="InterPro" id="IPR015422">
    <property type="entry name" value="PyrdxlP-dep_Trfase_small"/>
</dbReference>
<dbReference type="GO" id="GO:0030170">
    <property type="term" value="F:pyridoxal phosphate binding"/>
    <property type="evidence" value="ECO:0007669"/>
    <property type="project" value="TreeGrafter"/>
</dbReference>
<name>A0A365UCM0_9RHOB</name>
<keyword evidence="6" id="KW-1185">Reference proteome</keyword>
<dbReference type="InterPro" id="IPR000653">
    <property type="entry name" value="DegT/StrS_aminotransferase"/>
</dbReference>
<sequence>MSERFTGNFTQQEPIPEEGIAAAVEAMRHGRLHRYNLAPGEAGEVALLEEEFAAFTGARYCLAVASGGYAMATALRAVGVRPGDAVLSNAFTLAPVPGAIASLGARPIHVGVTEALTIDLDDLAAKADRARVLLLSHMRGHIADMDRLMAICDAAGVTVIEDCAHTMGAAWRGVPSGRHGAVGCYSTQTYKHMNSGEGGLIVTDDAELAARMILFSGSYMLYARHRAAPPPEAFDRLKWETPNVSGRMDNLRAAILRPQLRGLRARCAAWTERYRVVEEGLRGTPGLSLVERPAEEAFVGSSFQFLLLDWPAEAIAGLVARCARRGVELKWFGEAEPRGFTSRYDSWRYAPSEPMPATDRVLAGLLDMRLPLTFSLEDCAQVARIIRAEVQAAAQGHQAAE</sequence>
<accession>A0A365UCM0</accession>
<feature type="active site" description="Proton acceptor" evidence="2">
    <location>
        <position position="191"/>
    </location>
</feature>
<dbReference type="InterPro" id="IPR015424">
    <property type="entry name" value="PyrdxlP-dep_Trfase"/>
</dbReference>
<dbReference type="GO" id="GO:0008483">
    <property type="term" value="F:transaminase activity"/>
    <property type="evidence" value="ECO:0007669"/>
    <property type="project" value="UniProtKB-KW"/>
</dbReference>
<keyword evidence="3 4" id="KW-0663">Pyridoxal phosphate</keyword>
<dbReference type="AlphaFoldDB" id="A0A365UCM0"/>
<comment type="caution">
    <text evidence="5">The sequence shown here is derived from an EMBL/GenBank/DDBJ whole genome shotgun (WGS) entry which is preliminary data.</text>
</comment>
<dbReference type="EMBL" id="QNTQ01000002">
    <property type="protein sequence ID" value="RBI87066.1"/>
    <property type="molecule type" value="Genomic_DNA"/>
</dbReference>
<dbReference type="Pfam" id="PF01041">
    <property type="entry name" value="DegT_DnrJ_EryC1"/>
    <property type="match status" value="1"/>
</dbReference>
<evidence type="ECO:0000256" key="4">
    <source>
        <dbReference type="RuleBase" id="RU004508"/>
    </source>
</evidence>
<evidence type="ECO:0000256" key="1">
    <source>
        <dbReference type="ARBA" id="ARBA00037999"/>
    </source>
</evidence>
<dbReference type="SUPFAM" id="SSF53383">
    <property type="entry name" value="PLP-dependent transferases"/>
    <property type="match status" value="1"/>
</dbReference>
<organism evidence="5 6">
    <name type="scientific">Rhodosalinus halophilus</name>
    <dbReference type="NCBI Taxonomy" id="2259333"/>
    <lineage>
        <taxon>Bacteria</taxon>
        <taxon>Pseudomonadati</taxon>
        <taxon>Pseudomonadota</taxon>
        <taxon>Alphaproteobacteria</taxon>
        <taxon>Rhodobacterales</taxon>
        <taxon>Paracoccaceae</taxon>
        <taxon>Rhodosalinus</taxon>
    </lineage>
</organism>
<gene>
    <name evidence="5" type="ORF">DRV85_02775</name>
</gene>
<evidence type="ECO:0000256" key="2">
    <source>
        <dbReference type="PIRSR" id="PIRSR000390-1"/>
    </source>
</evidence>
<feature type="modified residue" description="N6-(pyridoxal phosphate)lysine" evidence="3">
    <location>
        <position position="191"/>
    </location>
</feature>
<keyword evidence="5" id="KW-0032">Aminotransferase</keyword>
<evidence type="ECO:0000256" key="3">
    <source>
        <dbReference type="PIRSR" id="PIRSR000390-2"/>
    </source>
</evidence>
<dbReference type="RefSeq" id="WP_113287914.1">
    <property type="nucleotide sequence ID" value="NZ_QNTQ01000002.1"/>
</dbReference>
<evidence type="ECO:0000313" key="5">
    <source>
        <dbReference type="EMBL" id="RBI87066.1"/>
    </source>
</evidence>
<proteinExistence type="inferred from homology"/>
<dbReference type="PANTHER" id="PTHR30244:SF34">
    <property type="entry name" value="DTDP-4-AMINO-4,6-DIDEOXYGALACTOSE TRANSAMINASE"/>
    <property type="match status" value="1"/>
</dbReference>
<keyword evidence="5" id="KW-0808">Transferase</keyword>
<reference evidence="5 6" key="1">
    <citation type="submission" date="2018-07" db="EMBL/GenBank/DDBJ databases">
        <title>Rhodosalinus sp. strain E84T genomic sequence and assembly.</title>
        <authorList>
            <person name="Liu Z.-W."/>
            <person name="Lu D.-C."/>
        </authorList>
    </citation>
    <scope>NUCLEOTIDE SEQUENCE [LARGE SCALE GENOMIC DNA]</scope>
    <source>
        <strain evidence="5 6">E84</strain>
    </source>
</reference>
<dbReference type="Gene3D" id="3.90.1150.10">
    <property type="entry name" value="Aspartate Aminotransferase, domain 1"/>
    <property type="match status" value="1"/>
</dbReference>
<dbReference type="OrthoDB" id="9768668at2"/>
<dbReference type="PIRSF" id="PIRSF000390">
    <property type="entry name" value="PLP_StrS"/>
    <property type="match status" value="1"/>
</dbReference>
<dbReference type="PANTHER" id="PTHR30244">
    <property type="entry name" value="TRANSAMINASE"/>
    <property type="match status" value="1"/>
</dbReference>
<dbReference type="GO" id="GO:0000271">
    <property type="term" value="P:polysaccharide biosynthetic process"/>
    <property type="evidence" value="ECO:0007669"/>
    <property type="project" value="TreeGrafter"/>
</dbReference>
<dbReference type="InterPro" id="IPR015421">
    <property type="entry name" value="PyrdxlP-dep_Trfase_major"/>
</dbReference>